<sequence>VVKDNSGSGKAIPKANVYAYSPSGDSMGLYGQTDAAWQVKFKTKAGVYTYGAYIEGLPTPAEQTITISGAGTYTGNLVVIMPNRTIEGKLLNGNNPISGVNISAYNEAKWVYLNTMTDTSGNYKFYVEDGVWKLSGWVQAYGSLAEKTLTVAGDSLSNQNFVITQEWMYTMTGSVNLGSASGTGISGVNIFAESTDNDYAKNFFAFTDDSGKFNLSLKNGTYKLHAYHPQYGEVGVKNITVNSADGSAGAFVIEAPKSVTITMTGAGLPSDLSKFEWIVDVFDNTNKKWFNKKIKTLTGYTFDNVGSGTYDVKVNVMGIGQVFNSGSFVVDANRTIDIDIQGTEQPVSLGGTVYITGTTTPLQDAYVEIRNTLTKQSFWVKTNALWVFDIKLKKGINYELMAKKPGYEKSTIFTGTIANAGTALGNIYLKALTTTINVSGTVSGSSGSLDSKKAYLSLQWVNGEGSDTSKWFGQEVTISGSTFTLSWVPANFGSGKLIFATQGYEMKADSIRNYASSNITGITLSLTSLQVSAPKSLPITPSQGWVLSDNDAGMKLTMPSNALGTSTDPGTVVAKETSVIPNTPGGEPVGWKAKEISATDSNGQPITSFNSDVTLELTYSGSEFTATASWITLDEVKNMQVSYYDSTTESWISLPTILSSSSGSIFDTHSGSTLLSSLNPESLVFTLKTETDHFTLFTALISTVVANASVASTTTTSTPPSSGWGGGISSVSLTTGIATTFNSVSKYLGDTTQSIVLKSGTNINSVLSIKRDGKVIALTDLLKSGVNTVSNVSKNLVSFAVGDIISTSKQGSLEIALDGYSKMQMSAGSSMKIAEVGNGFLSYENLGGSVQYQFDKRDGGKFEYKVKGKTGYATIRGTTLSVTSDASKDVYKLIEGKIDIYNSFLKKTVSLVSG</sequence>
<evidence type="ECO:0000313" key="1">
    <source>
        <dbReference type="EMBL" id="EKD29924.1"/>
    </source>
</evidence>
<gene>
    <name evidence="1" type="ORF">ACD_78C00210G0001</name>
</gene>
<proteinExistence type="predicted"/>
<organism evidence="1">
    <name type="scientific">uncultured bacterium</name>
    <name type="common">gcode 4</name>
    <dbReference type="NCBI Taxonomy" id="1234023"/>
    <lineage>
        <taxon>Bacteria</taxon>
        <taxon>environmental samples</taxon>
    </lineage>
</organism>
<dbReference type="AlphaFoldDB" id="K1YX44"/>
<dbReference type="Gene3D" id="2.60.40.1120">
    <property type="entry name" value="Carboxypeptidase-like, regulatory domain"/>
    <property type="match status" value="1"/>
</dbReference>
<evidence type="ECO:0008006" key="2">
    <source>
        <dbReference type="Google" id="ProtNLM"/>
    </source>
</evidence>
<dbReference type="InterPro" id="IPR008969">
    <property type="entry name" value="CarboxyPept-like_regulatory"/>
</dbReference>
<feature type="non-terminal residue" evidence="1">
    <location>
        <position position="1"/>
    </location>
</feature>
<dbReference type="InterPro" id="IPR013784">
    <property type="entry name" value="Carb-bd-like_fold"/>
</dbReference>
<dbReference type="SUPFAM" id="SSF49464">
    <property type="entry name" value="Carboxypeptidase regulatory domain-like"/>
    <property type="match status" value="1"/>
</dbReference>
<dbReference type="Pfam" id="PF13620">
    <property type="entry name" value="CarboxypepD_reg"/>
    <property type="match status" value="1"/>
</dbReference>
<reference evidence="1" key="1">
    <citation type="journal article" date="2012" name="Science">
        <title>Fermentation, hydrogen, and sulfur metabolism in multiple uncultivated bacterial phyla.</title>
        <authorList>
            <person name="Wrighton K.C."/>
            <person name="Thomas B.C."/>
            <person name="Sharon I."/>
            <person name="Miller C.S."/>
            <person name="Castelle C.J."/>
            <person name="VerBerkmoes N.C."/>
            <person name="Wilkins M.J."/>
            <person name="Hettich R.L."/>
            <person name="Lipton M.S."/>
            <person name="Williams K.H."/>
            <person name="Long P.E."/>
            <person name="Banfield J.F."/>
        </authorList>
    </citation>
    <scope>NUCLEOTIDE SEQUENCE [LARGE SCALE GENOMIC DNA]</scope>
</reference>
<name>K1YX44_9BACT</name>
<feature type="non-terminal residue" evidence="1">
    <location>
        <position position="914"/>
    </location>
</feature>
<dbReference type="GO" id="GO:0030246">
    <property type="term" value="F:carbohydrate binding"/>
    <property type="evidence" value="ECO:0007669"/>
    <property type="project" value="InterPro"/>
</dbReference>
<dbReference type="EMBL" id="AMFJ01034210">
    <property type="protein sequence ID" value="EKD29924.1"/>
    <property type="molecule type" value="Genomic_DNA"/>
</dbReference>
<protein>
    <recommendedName>
        <fullName evidence="2">Carboxypeptidase regulatory-like domain-containing protein</fullName>
    </recommendedName>
</protein>
<dbReference type="SUPFAM" id="SSF49452">
    <property type="entry name" value="Starch-binding domain-like"/>
    <property type="match status" value="1"/>
</dbReference>
<accession>K1YX44</accession>
<comment type="caution">
    <text evidence="1">The sequence shown here is derived from an EMBL/GenBank/DDBJ whole genome shotgun (WGS) entry which is preliminary data.</text>
</comment>